<feature type="domain" description="DarT" evidence="7">
    <location>
        <begin position="182"/>
        <end position="372"/>
    </location>
</feature>
<evidence type="ECO:0000256" key="1">
    <source>
        <dbReference type="ARBA" id="ARBA00022649"/>
    </source>
</evidence>
<dbReference type="OrthoDB" id="9813972at2"/>
<feature type="active site" description="Proton acceptor" evidence="6">
    <location>
        <position position="226"/>
    </location>
</feature>
<evidence type="ECO:0000313" key="9">
    <source>
        <dbReference type="Proteomes" id="UP000014962"/>
    </source>
</evidence>
<keyword evidence="9" id="KW-1185">Reference proteome</keyword>
<comment type="catalytic activity">
    <reaction evidence="6">
        <text>a thymidine in DNA + NAD(+) = an N-(ADP-alpha-D-ribosyl)-thymidine in DNA + nicotinamide + H(+)</text>
        <dbReference type="Rhea" id="RHEA:71651"/>
        <dbReference type="Rhea" id="RHEA-COMP:13556"/>
        <dbReference type="Rhea" id="RHEA-COMP:18051"/>
        <dbReference type="ChEBI" id="CHEBI:15378"/>
        <dbReference type="ChEBI" id="CHEBI:17154"/>
        <dbReference type="ChEBI" id="CHEBI:57540"/>
        <dbReference type="ChEBI" id="CHEBI:137386"/>
        <dbReference type="ChEBI" id="CHEBI:191199"/>
    </reaction>
</comment>
<feature type="active site" evidence="6">
    <location>
        <position position="326"/>
    </location>
</feature>
<comment type="caution">
    <text evidence="8">The sequence shown here is derived from an EMBL/GenBank/DDBJ whole genome shotgun (WGS) entry which is preliminary data.</text>
</comment>
<dbReference type="RefSeq" id="WP_020894329.1">
    <property type="nucleotide sequence ID" value="NZ_ATMR01000091.1"/>
</dbReference>
<name>S7X322_9FLAO</name>
<dbReference type="eggNOG" id="COG4948">
    <property type="taxonomic scope" value="Bacteria"/>
</dbReference>
<evidence type="ECO:0000256" key="5">
    <source>
        <dbReference type="ARBA" id="ARBA00023125"/>
    </source>
</evidence>
<dbReference type="GO" id="GO:0016779">
    <property type="term" value="F:nucleotidyltransferase activity"/>
    <property type="evidence" value="ECO:0007669"/>
    <property type="project" value="UniProtKB-UniRule"/>
</dbReference>
<comment type="caution">
    <text evidence="6">Lacks conserved residue(s) required for the propagation of feature annotation.</text>
</comment>
<sequence length="372" mass="43720">MIKTQLDSFNKNTYVHCLNEVFDGLNLVDGFLLEIEKNRNYRNIESIISVYDKLFGNGEISNHIDYKIGKVYKPLYVTNPGEFSKSNSYWHIRLKLNSTDFILLDELYEKKLSNLLRFLKHLFSKIDNFFASSKITQLNSFKKLLENIKCDIEKFLLFIEHRSIINKKEKLDEAKIKQIPFGGLYYTAHIENINSILEKGILSHNLAHSKGLLTVDISNKQVNERRNRVVVGLNGNLHDYAPLYFNPRNPMLYYLCKNRPKENLVLMRINPHILMEDDVSFSDGNAASRTTKFYNNLDDFNNLNWTTIQNEYWTNYPDGKRIKCSEVLVKKMIPMYYVTDLFVYNQNALKKVISFFPNHLGIKTEIKNNLYY</sequence>
<evidence type="ECO:0000256" key="3">
    <source>
        <dbReference type="ARBA" id="ARBA00022679"/>
    </source>
</evidence>
<keyword evidence="5 6" id="KW-0238">DNA-binding</keyword>
<dbReference type="Proteomes" id="UP000014962">
    <property type="component" value="Unassembled WGS sequence"/>
</dbReference>
<dbReference type="PROSITE" id="PS52018">
    <property type="entry name" value="DART"/>
    <property type="match status" value="1"/>
</dbReference>
<feature type="binding site" evidence="6">
    <location>
        <position position="226"/>
    </location>
    <ligand>
        <name>NAD(+)</name>
        <dbReference type="ChEBI" id="CHEBI:57540"/>
    </ligand>
</feature>
<keyword evidence="1 6" id="KW-1277">Toxin-antitoxin system</keyword>
<dbReference type="GO" id="GO:0003677">
    <property type="term" value="F:DNA binding"/>
    <property type="evidence" value="ECO:0007669"/>
    <property type="project" value="UniProtKB-UniRule"/>
</dbReference>
<accession>S7X322</accession>
<proteinExistence type="inferred from homology"/>
<keyword evidence="3 6" id="KW-0808">Transferase</keyword>
<reference evidence="8 9" key="1">
    <citation type="journal article" date="2013" name="Genome Announc.">
        <title>Draft Genome Sequence of Winogradskyella psychrotolerans RS-3T, Isolated from the Marine Transect of Kongsfjorden, Ny-Alesund, Svalbard, Arctic Ocean.</title>
        <authorList>
            <person name="Kumar Pinnaka A."/>
            <person name="Ara S."/>
            <person name="Singh A."/>
            <person name="Shivaji S."/>
        </authorList>
    </citation>
    <scope>NUCLEOTIDE SEQUENCE [LARGE SCALE GENOMIC DNA]</scope>
    <source>
        <strain evidence="8 9">RS-3</strain>
    </source>
</reference>
<dbReference type="Pfam" id="PF14487">
    <property type="entry name" value="DarT"/>
    <property type="match status" value="1"/>
</dbReference>
<gene>
    <name evidence="8" type="ORF">ADIWIN_1459</name>
</gene>
<evidence type="ECO:0000256" key="4">
    <source>
        <dbReference type="ARBA" id="ARBA00022695"/>
    </source>
</evidence>
<evidence type="ECO:0000259" key="7">
    <source>
        <dbReference type="PROSITE" id="PS52018"/>
    </source>
</evidence>
<dbReference type="AlphaFoldDB" id="S7X322"/>
<dbReference type="STRING" id="641526.ADIWIN_1459"/>
<keyword evidence="2 6" id="KW-0328">Glycosyltransferase</keyword>
<comment type="similarity">
    <text evidence="6">Belongs to the DarT ADP-ribosyltransferase family.</text>
</comment>
<feature type="binding site" evidence="6">
    <location>
        <begin position="186"/>
        <end position="188"/>
    </location>
    <ligand>
        <name>NAD(+)</name>
        <dbReference type="ChEBI" id="CHEBI:57540"/>
    </ligand>
</feature>
<protein>
    <recommendedName>
        <fullName evidence="7">DarT domain-containing protein</fullName>
    </recommendedName>
</protein>
<keyword evidence="4 6" id="KW-0548">Nucleotidyltransferase</keyword>
<dbReference type="InterPro" id="IPR029494">
    <property type="entry name" value="DarT"/>
</dbReference>
<evidence type="ECO:0000256" key="2">
    <source>
        <dbReference type="ARBA" id="ARBA00022676"/>
    </source>
</evidence>
<dbReference type="EMBL" id="ATMR01000091">
    <property type="protein sequence ID" value="EPR73429.1"/>
    <property type="molecule type" value="Genomic_DNA"/>
</dbReference>
<evidence type="ECO:0000313" key="8">
    <source>
        <dbReference type="EMBL" id="EPR73429.1"/>
    </source>
</evidence>
<dbReference type="GO" id="GO:0016757">
    <property type="term" value="F:glycosyltransferase activity"/>
    <property type="evidence" value="ECO:0007669"/>
    <property type="project" value="UniProtKB-UniRule"/>
</dbReference>
<evidence type="ECO:0000256" key="6">
    <source>
        <dbReference type="PROSITE-ProRule" id="PRU01362"/>
    </source>
</evidence>
<organism evidence="8 9">
    <name type="scientific">Winogradskyella psychrotolerans RS-3</name>
    <dbReference type="NCBI Taxonomy" id="641526"/>
    <lineage>
        <taxon>Bacteria</taxon>
        <taxon>Pseudomonadati</taxon>
        <taxon>Bacteroidota</taxon>
        <taxon>Flavobacteriia</taxon>
        <taxon>Flavobacteriales</taxon>
        <taxon>Flavobacteriaceae</taxon>
        <taxon>Winogradskyella</taxon>
    </lineage>
</organism>